<protein>
    <submittedName>
        <fullName evidence="2">GNAT family N-acetyltransferase</fullName>
    </submittedName>
</protein>
<dbReference type="EMBL" id="DVJS01000177">
    <property type="protein sequence ID" value="HIS97737.1"/>
    <property type="molecule type" value="Genomic_DNA"/>
</dbReference>
<dbReference type="GO" id="GO:0016747">
    <property type="term" value="F:acyltransferase activity, transferring groups other than amino-acyl groups"/>
    <property type="evidence" value="ECO:0007669"/>
    <property type="project" value="InterPro"/>
</dbReference>
<reference evidence="2" key="1">
    <citation type="submission" date="2020-10" db="EMBL/GenBank/DDBJ databases">
        <authorList>
            <person name="Gilroy R."/>
        </authorList>
    </citation>
    <scope>NUCLEOTIDE SEQUENCE</scope>
    <source>
        <strain evidence="2">ChiHecec3B27-6122</strain>
    </source>
</reference>
<name>A0A9D1K9Z5_9FIRM</name>
<dbReference type="InterPro" id="IPR000182">
    <property type="entry name" value="GNAT_dom"/>
</dbReference>
<gene>
    <name evidence="2" type="ORF">IAD42_07170</name>
</gene>
<evidence type="ECO:0000313" key="2">
    <source>
        <dbReference type="EMBL" id="HIS97737.1"/>
    </source>
</evidence>
<dbReference type="SUPFAM" id="SSF55729">
    <property type="entry name" value="Acyl-CoA N-acyltransferases (Nat)"/>
    <property type="match status" value="1"/>
</dbReference>
<organism evidence="2 3">
    <name type="scientific">Candidatus Scatomorpha pullistercoris</name>
    <dbReference type="NCBI Taxonomy" id="2840929"/>
    <lineage>
        <taxon>Bacteria</taxon>
        <taxon>Bacillati</taxon>
        <taxon>Bacillota</taxon>
        <taxon>Clostridia</taxon>
        <taxon>Eubacteriales</taxon>
        <taxon>Candidatus Scatomorpha</taxon>
    </lineage>
</organism>
<dbReference type="AlphaFoldDB" id="A0A9D1K9Z5"/>
<comment type="caution">
    <text evidence="2">The sequence shown here is derived from an EMBL/GenBank/DDBJ whole genome shotgun (WGS) entry which is preliminary data.</text>
</comment>
<feature type="domain" description="N-acetyltransferase" evidence="1">
    <location>
        <begin position="120"/>
        <end position="253"/>
    </location>
</feature>
<evidence type="ECO:0000259" key="1">
    <source>
        <dbReference type="PROSITE" id="PS51186"/>
    </source>
</evidence>
<dbReference type="PROSITE" id="PS51186">
    <property type="entry name" value="GNAT"/>
    <property type="match status" value="1"/>
</dbReference>
<dbReference type="InterPro" id="IPR016181">
    <property type="entry name" value="Acyl_CoA_acyltransferase"/>
</dbReference>
<dbReference type="Gene3D" id="3.40.630.30">
    <property type="match status" value="1"/>
</dbReference>
<proteinExistence type="predicted"/>
<dbReference type="Proteomes" id="UP000886876">
    <property type="component" value="Unassembled WGS sequence"/>
</dbReference>
<dbReference type="Pfam" id="PF13508">
    <property type="entry name" value="Acetyltransf_7"/>
    <property type="match status" value="1"/>
</dbReference>
<reference evidence="2" key="2">
    <citation type="journal article" date="2021" name="PeerJ">
        <title>Extensive microbial diversity within the chicken gut microbiome revealed by metagenomics and culture.</title>
        <authorList>
            <person name="Gilroy R."/>
            <person name="Ravi A."/>
            <person name="Getino M."/>
            <person name="Pursley I."/>
            <person name="Horton D.L."/>
            <person name="Alikhan N.F."/>
            <person name="Baker D."/>
            <person name="Gharbi K."/>
            <person name="Hall N."/>
            <person name="Watson M."/>
            <person name="Adriaenssens E.M."/>
            <person name="Foster-Nyarko E."/>
            <person name="Jarju S."/>
            <person name="Secka A."/>
            <person name="Antonio M."/>
            <person name="Oren A."/>
            <person name="Chaudhuri R.R."/>
            <person name="La Ragione R."/>
            <person name="Hildebrand F."/>
            <person name="Pallen M.J."/>
        </authorList>
    </citation>
    <scope>NUCLEOTIDE SEQUENCE</scope>
    <source>
        <strain evidence="2">ChiHecec3B27-6122</strain>
    </source>
</reference>
<sequence length="253" mass="28287">MDRIADVKQMDALLGSVLRRGTLTNCPLPGAELRRAAEAGELAYERWDGGLCILRGCGGFYRVSYYVTNPAAEFSPAWDMDAVVEGAFSEAMDAFWRGAGFEFRFHRYRLSRAACEGASEELPEPETVGAAEALELLEAAFDRRTGCLPDMETLEWGSSERLMLSRRGAGGELEALLNVKRERRSYEIRQLAVSERARGKGLAQSLVEEFIARYGSSQLLVWVRDDAPAARHIYEKYGFRADGRETAVWLRKG</sequence>
<evidence type="ECO:0000313" key="3">
    <source>
        <dbReference type="Proteomes" id="UP000886876"/>
    </source>
</evidence>
<accession>A0A9D1K9Z5</accession>